<protein>
    <submittedName>
        <fullName evidence="2">Uncharacterized protein</fullName>
    </submittedName>
</protein>
<organism evidence="2 3">
    <name type="scientific">Borborobacter arsenicus</name>
    <dbReference type="NCBI Taxonomy" id="1851146"/>
    <lineage>
        <taxon>Bacteria</taxon>
        <taxon>Pseudomonadati</taxon>
        <taxon>Pseudomonadota</taxon>
        <taxon>Alphaproteobacteria</taxon>
        <taxon>Hyphomicrobiales</taxon>
        <taxon>Phyllobacteriaceae</taxon>
        <taxon>Borborobacter</taxon>
    </lineage>
</organism>
<accession>A0A432V3F2</accession>
<name>A0A432V3F2_9HYPH</name>
<dbReference type="EMBL" id="RKST01000016">
    <property type="protein sequence ID" value="RUM96711.1"/>
    <property type="molecule type" value="Genomic_DNA"/>
</dbReference>
<dbReference type="RefSeq" id="WP_128627514.1">
    <property type="nucleotide sequence ID" value="NZ_RKST01000016.1"/>
</dbReference>
<dbReference type="OrthoDB" id="8410128at2"/>
<dbReference type="AlphaFoldDB" id="A0A432V3F2"/>
<evidence type="ECO:0000256" key="1">
    <source>
        <dbReference type="SAM" id="MobiDB-lite"/>
    </source>
</evidence>
<comment type="caution">
    <text evidence="2">The sequence shown here is derived from an EMBL/GenBank/DDBJ whole genome shotgun (WGS) entry which is preliminary data.</text>
</comment>
<dbReference type="Proteomes" id="UP000281647">
    <property type="component" value="Unassembled WGS sequence"/>
</dbReference>
<evidence type="ECO:0000313" key="2">
    <source>
        <dbReference type="EMBL" id="RUM96711.1"/>
    </source>
</evidence>
<feature type="region of interest" description="Disordered" evidence="1">
    <location>
        <begin position="26"/>
        <end position="50"/>
    </location>
</feature>
<keyword evidence="3" id="KW-1185">Reference proteome</keyword>
<reference evidence="2 3" key="1">
    <citation type="submission" date="2018-11" db="EMBL/GenBank/DDBJ databases">
        <title>Pseudaminobacter arsenicus sp. nov., an arsenic-resistant bacterium isolated from arsenic-rich aquifers.</title>
        <authorList>
            <person name="Mu Y."/>
        </authorList>
    </citation>
    <scope>NUCLEOTIDE SEQUENCE [LARGE SCALE GENOMIC DNA]</scope>
    <source>
        <strain evidence="2 3">CB3</strain>
    </source>
</reference>
<evidence type="ECO:0000313" key="3">
    <source>
        <dbReference type="Proteomes" id="UP000281647"/>
    </source>
</evidence>
<sequence>MRSHHKQSPTAKHTWEAHSTYTASLGVPDRRQYRRTPPGSPTVADLVKPGDTVSTSYSTAGLVIEVKEYFYAPPTGQTLSHFTIVYVPPDRAAKYRDCDRHLINECVAFGDRILKLFEANTDEVFVVDRT</sequence>
<proteinExistence type="predicted"/>
<gene>
    <name evidence="2" type="ORF">EET67_15845</name>
</gene>